<accession>A0A7K1KPS7</accession>
<evidence type="ECO:0000313" key="1">
    <source>
        <dbReference type="EMBL" id="MUM77881.1"/>
    </source>
</evidence>
<gene>
    <name evidence="1" type="ORF">GKC30_09565</name>
</gene>
<protein>
    <recommendedName>
        <fullName evidence="3">TrfA family protein</fullName>
    </recommendedName>
</protein>
<dbReference type="Proteomes" id="UP000461162">
    <property type="component" value="Unassembled WGS sequence"/>
</dbReference>
<evidence type="ECO:0008006" key="3">
    <source>
        <dbReference type="Google" id="ProtNLM"/>
    </source>
</evidence>
<evidence type="ECO:0000313" key="2">
    <source>
        <dbReference type="Proteomes" id="UP000461162"/>
    </source>
</evidence>
<name>A0A7K1KPS7_9BACT</name>
<organism evidence="1 2">
    <name type="scientific">Pseudodesulfovibrio alkaliphilus</name>
    <dbReference type="NCBI Taxonomy" id="2661613"/>
    <lineage>
        <taxon>Bacteria</taxon>
        <taxon>Pseudomonadati</taxon>
        <taxon>Thermodesulfobacteriota</taxon>
        <taxon>Desulfovibrionia</taxon>
        <taxon>Desulfovibrionales</taxon>
        <taxon>Desulfovibrionaceae</taxon>
    </lineage>
</organism>
<keyword evidence="2" id="KW-1185">Reference proteome</keyword>
<comment type="caution">
    <text evidence="1">The sequence shown here is derived from an EMBL/GenBank/DDBJ whole genome shotgun (WGS) entry which is preliminary data.</text>
</comment>
<reference evidence="1 2" key="1">
    <citation type="submission" date="2019-11" db="EMBL/GenBank/DDBJ databases">
        <title>Pseudodesulfovibrio alkaliphilus, sp. nov., an alkaliphilic sulfate-reducing bacteria from mud volcano of Taman peninsula, Russia.</title>
        <authorList>
            <person name="Frolova A."/>
            <person name="Merkel A.Y."/>
            <person name="Slobodkin A.I."/>
        </authorList>
    </citation>
    <scope>NUCLEOTIDE SEQUENCE [LARGE SCALE GENOMIC DNA]</scope>
    <source>
        <strain evidence="1 2">F-1</strain>
    </source>
</reference>
<sequence>MFESSFASEISGMPGLFSVPDSKGFFEASRPGREFRQLRIGTYLLSNLFAASFMGRSGFVKDKDLVGLSRNKRVAFTGETFDQWDLDVLLHCAMRSPGARGAAGKVQVDAAALLREARLRNSEENREQVYASLFRLHTGSLCIEGDGYRSMTRLLDRVLLDQTKERCLVEVNRDIVNALSAQRSWYRAFDSRFALRRNGLAKWLQGVVLAFSGGFKADIPSLHTLCGMSSRTRYIFPKLVVKALHAMEEAGIVDSWQVEGGRVVVLPRNRQRSDGACGVITFGSF</sequence>
<proteinExistence type="predicted"/>
<dbReference type="RefSeq" id="WP_155934464.1">
    <property type="nucleotide sequence ID" value="NZ_WODC01000005.1"/>
</dbReference>
<dbReference type="EMBL" id="WODC01000005">
    <property type="protein sequence ID" value="MUM77881.1"/>
    <property type="molecule type" value="Genomic_DNA"/>
</dbReference>
<dbReference type="AlphaFoldDB" id="A0A7K1KPS7"/>